<name>A0A2I1K7D6_9LACT</name>
<evidence type="ECO:0000313" key="2">
    <source>
        <dbReference type="EMBL" id="PKY91558.1"/>
    </source>
</evidence>
<reference evidence="2 3" key="1">
    <citation type="submission" date="2017-12" db="EMBL/GenBank/DDBJ databases">
        <title>Phylogenetic diversity of female urinary microbiome.</title>
        <authorList>
            <person name="Thomas-White K."/>
            <person name="Wolfe A.J."/>
        </authorList>
    </citation>
    <scope>NUCLEOTIDE SEQUENCE [LARGE SCALE GENOMIC DNA]</scope>
    <source>
        <strain evidence="2 3">UMB0844</strain>
    </source>
</reference>
<dbReference type="AlphaFoldDB" id="A0A2I1K7D6"/>
<protein>
    <recommendedName>
        <fullName evidence="4">Prophage tail endopeptidase domain-containing protein</fullName>
    </recommendedName>
</protein>
<dbReference type="Proteomes" id="UP000234775">
    <property type="component" value="Unassembled WGS sequence"/>
</dbReference>
<dbReference type="EMBL" id="PKGZ01000002">
    <property type="protein sequence ID" value="PKY91558.1"/>
    <property type="molecule type" value="Genomic_DNA"/>
</dbReference>
<feature type="coiled-coil region" evidence="1">
    <location>
        <begin position="474"/>
        <end position="540"/>
    </location>
</feature>
<dbReference type="RefSeq" id="WP_101659766.1">
    <property type="nucleotide sequence ID" value="NZ_PKGZ01000002.1"/>
</dbReference>
<evidence type="ECO:0008006" key="4">
    <source>
        <dbReference type="Google" id="ProtNLM"/>
    </source>
</evidence>
<comment type="caution">
    <text evidence="2">The sequence shown here is derived from an EMBL/GenBank/DDBJ whole genome shotgun (WGS) entry which is preliminary data.</text>
</comment>
<sequence length="623" mass="70812">MLKIYPKGTASFNEEGYGYLVDFIEDPKVTENNVGYFVLEMKYARGGRNAEYLVEDNLIRAKPSSEQKELTFVIYDIEEDFIENALYVRAEVQIYHEAKARKIAERITEGATAFIAFKDAVHEIDEPFPYRITGNSRYSFYLEHKEISLFSLLFGEGGMTTTAKVTPRVFDGGIMIMDNRGRQNVAELHDTDFVKDFKIERSKEGMVTKIIPFTDARKDYLTDEDYGERKKRETSENKVYGNAVFSPNIQAKGYPILTEYIEYRNEETGKYNVNGGGKEDNTIEMTTYRYESVDDLNREAATFFIKNEGVDEYKITYTIDFVATYRNKYNRLTSLELYDTADFYYNNDKQHLKLTVTSVTYNVLTDTVEKMEFSAKAMDVSTAQSLINQKRENSESLREMIKKRNDELHLRNLINFNINSLGQKIIYEDELPDPSTAKEGDVAFISNGKGGTDIWIFKDGAWVYIPAANNEEYVKQAIAEMEKKAEEIAKKANEASTKADSIAGEVLGTKTLAEEAKGIADEAKKLASGVDEEIQSIKDKQEEDNQATLNILGQDGYLKYSNNRIDGAVDRKLVPDHNATVIKHNGKGFVVGKPYTLSFCVKVEKAPILPFAVGIQSHIERSM</sequence>
<evidence type="ECO:0000256" key="1">
    <source>
        <dbReference type="SAM" id="Coils"/>
    </source>
</evidence>
<keyword evidence="1" id="KW-0175">Coiled coil</keyword>
<gene>
    <name evidence="2" type="ORF">CYJ27_02465</name>
</gene>
<evidence type="ECO:0000313" key="3">
    <source>
        <dbReference type="Proteomes" id="UP000234775"/>
    </source>
</evidence>
<proteinExistence type="predicted"/>
<accession>A0A2I1K7D6</accession>
<organism evidence="2 3">
    <name type="scientific">Aerococcus christensenii</name>
    <dbReference type="NCBI Taxonomy" id="87541"/>
    <lineage>
        <taxon>Bacteria</taxon>
        <taxon>Bacillati</taxon>
        <taxon>Bacillota</taxon>
        <taxon>Bacilli</taxon>
        <taxon>Lactobacillales</taxon>
        <taxon>Aerococcaceae</taxon>
        <taxon>Aerococcus</taxon>
    </lineage>
</organism>
<keyword evidence="3" id="KW-1185">Reference proteome</keyword>